<evidence type="ECO:0000313" key="3">
    <source>
        <dbReference type="Proteomes" id="UP000799772"/>
    </source>
</evidence>
<evidence type="ECO:0000256" key="1">
    <source>
        <dbReference type="SAM" id="MobiDB-lite"/>
    </source>
</evidence>
<proteinExistence type="predicted"/>
<reference evidence="2" key="1">
    <citation type="journal article" date="2020" name="Stud. Mycol.">
        <title>101 Dothideomycetes genomes: a test case for predicting lifestyles and emergence of pathogens.</title>
        <authorList>
            <person name="Haridas S."/>
            <person name="Albert R."/>
            <person name="Binder M."/>
            <person name="Bloem J."/>
            <person name="Labutti K."/>
            <person name="Salamov A."/>
            <person name="Andreopoulos B."/>
            <person name="Baker S."/>
            <person name="Barry K."/>
            <person name="Bills G."/>
            <person name="Bluhm B."/>
            <person name="Cannon C."/>
            <person name="Castanera R."/>
            <person name="Culley D."/>
            <person name="Daum C."/>
            <person name="Ezra D."/>
            <person name="Gonzalez J."/>
            <person name="Henrissat B."/>
            <person name="Kuo A."/>
            <person name="Liang C."/>
            <person name="Lipzen A."/>
            <person name="Lutzoni F."/>
            <person name="Magnuson J."/>
            <person name="Mondo S."/>
            <person name="Nolan M."/>
            <person name="Ohm R."/>
            <person name="Pangilinan J."/>
            <person name="Park H.-J."/>
            <person name="Ramirez L."/>
            <person name="Alfaro M."/>
            <person name="Sun H."/>
            <person name="Tritt A."/>
            <person name="Yoshinaga Y."/>
            <person name="Zwiers L.-H."/>
            <person name="Turgeon B."/>
            <person name="Goodwin S."/>
            <person name="Spatafora J."/>
            <person name="Crous P."/>
            <person name="Grigoriev I."/>
        </authorList>
    </citation>
    <scope>NUCLEOTIDE SEQUENCE</scope>
    <source>
        <strain evidence="2">CBS 133067</strain>
    </source>
</reference>
<dbReference type="EMBL" id="ML978129">
    <property type="protein sequence ID" value="KAF2096569.1"/>
    <property type="molecule type" value="Genomic_DNA"/>
</dbReference>
<dbReference type="Proteomes" id="UP000799772">
    <property type="component" value="Unassembled WGS sequence"/>
</dbReference>
<gene>
    <name evidence="2" type="ORF">NA57DRAFT_42906</name>
</gene>
<dbReference type="OrthoDB" id="549336at2759"/>
<sequence>MIEVGGSHDEVIAALIHSFGSQPNVQIELYQRLQRFGIKDIFDQFELSHPLPAEFTHKTKFNATEKQPRILVSTTCELDSMEKDKEFTMLMEKEQTYLFCVVHHADRWVNNKSARIILPWVKKGLVDFLCLSKHTQTFLDAELKKWDTGGVQAVTRHFIPVFPVDLTKTVTDAKEDELSFALQGNYDGSRRDYKKIFNHLGKFLNSSTPGEEAADLNDHDSHPDIQLHLLGHGRKPEVPKELEPHVKFDEGLEYLNFYGIISRTFALLPGFANAEYLDRKASSTVPASLIAGTPLVATQAILDAYTYLPPEAVWLQEENEEDFDVIGKILAMKPEDRKKKKEAVRKANEQRVEMNKGLVAEWMREGLAKVRKLNEKADAAAEPEVMEGIGSREETDKAAR</sequence>
<dbReference type="AlphaFoldDB" id="A0A9P4I9K4"/>
<accession>A0A9P4I9K4</accession>
<organism evidence="2 3">
    <name type="scientific">Rhizodiscina lignyota</name>
    <dbReference type="NCBI Taxonomy" id="1504668"/>
    <lineage>
        <taxon>Eukaryota</taxon>
        <taxon>Fungi</taxon>
        <taxon>Dikarya</taxon>
        <taxon>Ascomycota</taxon>
        <taxon>Pezizomycotina</taxon>
        <taxon>Dothideomycetes</taxon>
        <taxon>Pleosporomycetidae</taxon>
        <taxon>Aulographales</taxon>
        <taxon>Rhizodiscinaceae</taxon>
        <taxon>Rhizodiscina</taxon>
    </lineage>
</organism>
<feature type="region of interest" description="Disordered" evidence="1">
    <location>
        <begin position="378"/>
        <end position="400"/>
    </location>
</feature>
<protein>
    <submittedName>
        <fullName evidence="2">Uncharacterized protein</fullName>
    </submittedName>
</protein>
<comment type="caution">
    <text evidence="2">The sequence shown here is derived from an EMBL/GenBank/DDBJ whole genome shotgun (WGS) entry which is preliminary data.</text>
</comment>
<keyword evidence="3" id="KW-1185">Reference proteome</keyword>
<evidence type="ECO:0000313" key="2">
    <source>
        <dbReference type="EMBL" id="KAF2096569.1"/>
    </source>
</evidence>
<name>A0A9P4I9K4_9PEZI</name>
<feature type="compositionally biased region" description="Basic and acidic residues" evidence="1">
    <location>
        <begin position="390"/>
        <end position="400"/>
    </location>
</feature>